<keyword evidence="2" id="KW-0732">Signal</keyword>
<protein>
    <submittedName>
        <fullName evidence="3">Uncharacterized protein</fullName>
    </submittedName>
</protein>
<organism evidence="3 4">
    <name type="scientific">Billgrantia zhangzhouensis</name>
    <dbReference type="NCBI Taxonomy" id="2733481"/>
    <lineage>
        <taxon>Bacteria</taxon>
        <taxon>Pseudomonadati</taxon>
        <taxon>Pseudomonadota</taxon>
        <taxon>Gammaproteobacteria</taxon>
        <taxon>Oceanospirillales</taxon>
        <taxon>Halomonadaceae</taxon>
        <taxon>Billgrantia</taxon>
    </lineage>
</organism>
<feature type="compositionally biased region" description="Acidic residues" evidence="1">
    <location>
        <begin position="32"/>
        <end position="44"/>
    </location>
</feature>
<dbReference type="Proteomes" id="UP001320122">
    <property type="component" value="Unassembled WGS sequence"/>
</dbReference>
<dbReference type="RefSeq" id="WP_234275051.1">
    <property type="nucleotide sequence ID" value="NZ_JABFTT010000013.1"/>
</dbReference>
<gene>
    <name evidence="3" type="ORF">HOP51_16645</name>
</gene>
<feature type="chain" id="PRO_5045797750" evidence="2">
    <location>
        <begin position="28"/>
        <end position="108"/>
    </location>
</feature>
<name>A0ABS9AJ79_9GAMM</name>
<evidence type="ECO:0000256" key="1">
    <source>
        <dbReference type="SAM" id="MobiDB-lite"/>
    </source>
</evidence>
<reference evidence="3 4" key="1">
    <citation type="journal article" date="2021" name="Front. Microbiol.">
        <title>Aerobic Denitrification and Heterotrophic Sulfur Oxidation in the Genus Halomonas Revealed by Six Novel Species Characterizations and Genome-Based Analysis.</title>
        <authorList>
            <person name="Wang L."/>
            <person name="Shao Z."/>
        </authorList>
    </citation>
    <scope>NUCLEOTIDE SEQUENCE [LARGE SCALE GENOMIC DNA]</scope>
    <source>
        <strain evidence="3 4">MCCC 1A11036</strain>
    </source>
</reference>
<dbReference type="EMBL" id="JABFTT010000013">
    <property type="protein sequence ID" value="MCE8021727.1"/>
    <property type="molecule type" value="Genomic_DNA"/>
</dbReference>
<feature type="signal peptide" evidence="2">
    <location>
        <begin position="1"/>
        <end position="27"/>
    </location>
</feature>
<keyword evidence="4" id="KW-1185">Reference proteome</keyword>
<sequence>MMSKEFLKKLGVVGITFGLTASPLALADFTAEEEDQDVYPEETSPDANGNAQGGADFDTIEYENEEEEWETDEWEEENEEEEWETTDEWEEENEEEEWEEEGDADQDW</sequence>
<feature type="region of interest" description="Disordered" evidence="1">
    <location>
        <begin position="32"/>
        <end position="108"/>
    </location>
</feature>
<comment type="caution">
    <text evidence="3">The sequence shown here is derived from an EMBL/GenBank/DDBJ whole genome shotgun (WGS) entry which is preliminary data.</text>
</comment>
<evidence type="ECO:0000256" key="2">
    <source>
        <dbReference type="SAM" id="SignalP"/>
    </source>
</evidence>
<evidence type="ECO:0000313" key="4">
    <source>
        <dbReference type="Proteomes" id="UP001320122"/>
    </source>
</evidence>
<proteinExistence type="predicted"/>
<evidence type="ECO:0000313" key="3">
    <source>
        <dbReference type="EMBL" id="MCE8021727.1"/>
    </source>
</evidence>
<feature type="compositionally biased region" description="Acidic residues" evidence="1">
    <location>
        <begin position="58"/>
        <end position="108"/>
    </location>
</feature>
<accession>A0ABS9AJ79</accession>